<dbReference type="Proteomes" id="UP000051576">
    <property type="component" value="Unassembled WGS sequence"/>
</dbReference>
<organism evidence="2 3">
    <name type="scientific">Liquorilactobacillus vini DSM 20605</name>
    <dbReference type="NCBI Taxonomy" id="1133569"/>
    <lineage>
        <taxon>Bacteria</taxon>
        <taxon>Bacillati</taxon>
        <taxon>Bacillota</taxon>
        <taxon>Bacilli</taxon>
        <taxon>Lactobacillales</taxon>
        <taxon>Lactobacillaceae</taxon>
        <taxon>Liquorilactobacillus</taxon>
    </lineage>
</organism>
<feature type="transmembrane region" description="Helical" evidence="1">
    <location>
        <begin position="149"/>
        <end position="168"/>
    </location>
</feature>
<keyword evidence="1" id="KW-0812">Transmembrane</keyword>
<feature type="transmembrane region" description="Helical" evidence="1">
    <location>
        <begin position="85"/>
        <end position="107"/>
    </location>
</feature>
<keyword evidence="3" id="KW-1185">Reference proteome</keyword>
<evidence type="ECO:0000256" key="1">
    <source>
        <dbReference type="SAM" id="Phobius"/>
    </source>
</evidence>
<dbReference type="PATRIC" id="fig|1133569.4.peg.1492"/>
<dbReference type="Pfam" id="PF06197">
    <property type="entry name" value="DUF998"/>
    <property type="match status" value="1"/>
</dbReference>
<comment type="caution">
    <text evidence="2">The sequence shown here is derived from an EMBL/GenBank/DDBJ whole genome shotgun (WGS) entry which is preliminary data.</text>
</comment>
<evidence type="ECO:0008006" key="4">
    <source>
        <dbReference type="Google" id="ProtNLM"/>
    </source>
</evidence>
<protein>
    <recommendedName>
        <fullName evidence="4">DUF998 domain-containing protein</fullName>
    </recommendedName>
</protein>
<accession>A0A0R2CMF5</accession>
<keyword evidence="1" id="KW-0472">Membrane</keyword>
<evidence type="ECO:0000313" key="2">
    <source>
        <dbReference type="EMBL" id="KRM89500.1"/>
    </source>
</evidence>
<feature type="transmembrane region" description="Helical" evidence="1">
    <location>
        <begin position="119"/>
        <end position="142"/>
    </location>
</feature>
<dbReference type="EMBL" id="AYYX01000004">
    <property type="protein sequence ID" value="KRM89500.1"/>
    <property type="molecule type" value="Genomic_DNA"/>
</dbReference>
<keyword evidence="1" id="KW-1133">Transmembrane helix</keyword>
<dbReference type="AlphaFoldDB" id="A0A0R2CMF5"/>
<dbReference type="InterPro" id="IPR009339">
    <property type="entry name" value="DUF998"/>
</dbReference>
<feature type="transmembrane region" description="Helical" evidence="1">
    <location>
        <begin position="56"/>
        <end position="73"/>
    </location>
</feature>
<proteinExistence type="predicted"/>
<reference evidence="2 3" key="1">
    <citation type="journal article" date="2015" name="Genome Announc.">
        <title>Expanding the biotechnology potential of lactobacilli through comparative genomics of 213 strains and associated genera.</title>
        <authorList>
            <person name="Sun Z."/>
            <person name="Harris H.M."/>
            <person name="McCann A."/>
            <person name="Guo C."/>
            <person name="Argimon S."/>
            <person name="Zhang W."/>
            <person name="Yang X."/>
            <person name="Jeffery I.B."/>
            <person name="Cooney J.C."/>
            <person name="Kagawa T.F."/>
            <person name="Liu W."/>
            <person name="Song Y."/>
            <person name="Salvetti E."/>
            <person name="Wrobel A."/>
            <person name="Rasinkangas P."/>
            <person name="Parkhill J."/>
            <person name="Rea M.C."/>
            <person name="O'Sullivan O."/>
            <person name="Ritari J."/>
            <person name="Douillard F.P."/>
            <person name="Paul Ross R."/>
            <person name="Yang R."/>
            <person name="Briner A.E."/>
            <person name="Felis G.E."/>
            <person name="de Vos W.M."/>
            <person name="Barrangou R."/>
            <person name="Klaenhammer T.R."/>
            <person name="Caufield P.W."/>
            <person name="Cui Y."/>
            <person name="Zhang H."/>
            <person name="O'Toole P.W."/>
        </authorList>
    </citation>
    <scope>NUCLEOTIDE SEQUENCE [LARGE SCALE GENOMIC DNA]</scope>
    <source>
        <strain evidence="2 3">DSM 20605</strain>
    </source>
</reference>
<gene>
    <name evidence="2" type="ORF">FD21_GL001356</name>
</gene>
<name>A0A0R2CMF5_9LACO</name>
<evidence type="ECO:0000313" key="3">
    <source>
        <dbReference type="Proteomes" id="UP000051576"/>
    </source>
</evidence>
<dbReference type="RefSeq" id="WP_010579893.1">
    <property type="nucleotide sequence ID" value="NZ_AHYZ01000044.1"/>
</dbReference>
<feature type="transmembrane region" description="Helical" evidence="1">
    <location>
        <begin position="180"/>
        <end position="199"/>
    </location>
</feature>
<dbReference type="eggNOG" id="ENOG502ZCAM">
    <property type="taxonomic scope" value="Bacteria"/>
</dbReference>
<dbReference type="OrthoDB" id="2067339at2"/>
<feature type="transmembrane region" description="Helical" evidence="1">
    <location>
        <begin position="7"/>
        <end position="26"/>
    </location>
</feature>
<sequence>MRILKKYGCLILLFVFLREISLPFFMNFFSDNGSHDAVLLSQLGQNGMPMQIAFKRWEIIDGSLFIFSAPYFFERFKNEFKFSGWLFGSLIAIYGIGDCLMTALFNYGSDYFANWHSLLHALGSGIGSGALLAINLCLLILAWQKDQNLWAKLLGICLLGGILGGFLLETDWITNKTAISVLQCLFLDILYLPSFLIALQDSKNLFIKN</sequence>